<evidence type="ECO:0008006" key="5">
    <source>
        <dbReference type="Google" id="ProtNLM"/>
    </source>
</evidence>
<gene>
    <name evidence="3" type="ORF">HMPREF1090_02416</name>
</gene>
<sequence length="330" mass="34160">MKRSVLGMILAGIMAVSVTGCGGSAAKDGEWAKNVEIQVPAKAGGGTDVMARALANKVSAESGSTITIVNNTDGGGVVACEKAAAGKKDGSTLTQWHLTMLIKTAAGLYDKSATEDFTVIGVAVPKDKANNVLVVSGGSSYQTLDDLIGAAKERPGEVMFGVETGGTVHIQTGLFAKAAGIDVKYVEAGSDTEKLTALVGNSIDACFVNANQAKQYVESGKARALGAISNSDEGGRSSVLPEVPDFIEQGVDFSFKMLNVVLVGPKDMDSELASRIHDYYASAANDAEVVKTLAPAGMEMEFLSLEEGGSTLKEMQGQIDAVVEELGLRK</sequence>
<comment type="caution">
    <text evidence="3">The sequence shown here is derived from an EMBL/GenBank/DDBJ whole genome shotgun (WGS) entry which is preliminary data.</text>
</comment>
<dbReference type="Pfam" id="PF03401">
    <property type="entry name" value="TctC"/>
    <property type="match status" value="1"/>
</dbReference>
<evidence type="ECO:0000256" key="2">
    <source>
        <dbReference type="SAM" id="SignalP"/>
    </source>
</evidence>
<dbReference type="InterPro" id="IPR042100">
    <property type="entry name" value="Bug_dom1"/>
</dbReference>
<dbReference type="Gene3D" id="3.40.190.150">
    <property type="entry name" value="Bordetella uptake gene, domain 1"/>
    <property type="match status" value="1"/>
</dbReference>
<dbReference type="PATRIC" id="fig|999408.3.peg.2605"/>
<comment type="similarity">
    <text evidence="1">Belongs to the UPF0065 (bug) family.</text>
</comment>
<dbReference type="PIRSF" id="PIRSF017082">
    <property type="entry name" value="YflP"/>
    <property type="match status" value="1"/>
</dbReference>
<keyword evidence="2" id="KW-0732">Signal</keyword>
<feature type="signal peptide" evidence="2">
    <location>
        <begin position="1"/>
        <end position="20"/>
    </location>
</feature>
<dbReference type="InterPro" id="IPR005064">
    <property type="entry name" value="BUG"/>
</dbReference>
<name>A0A0E2HAZ1_9FIRM</name>
<dbReference type="RefSeq" id="WP_002595824.1">
    <property type="nucleotide sequence ID" value="NZ_KB851020.1"/>
</dbReference>
<evidence type="ECO:0000256" key="1">
    <source>
        <dbReference type="ARBA" id="ARBA00006987"/>
    </source>
</evidence>
<evidence type="ECO:0000313" key="4">
    <source>
        <dbReference type="Proteomes" id="UP000013085"/>
    </source>
</evidence>
<dbReference type="PANTHER" id="PTHR42928">
    <property type="entry name" value="TRICARBOXYLATE-BINDING PROTEIN"/>
    <property type="match status" value="1"/>
</dbReference>
<dbReference type="HOGENOM" id="CLU_045683_1_1_9"/>
<dbReference type="PROSITE" id="PS51257">
    <property type="entry name" value="PROKAR_LIPOPROTEIN"/>
    <property type="match status" value="1"/>
</dbReference>
<evidence type="ECO:0000313" key="3">
    <source>
        <dbReference type="EMBL" id="ENZ14001.1"/>
    </source>
</evidence>
<feature type="chain" id="PRO_5038507596" description="Tricarboxylic transport membrane protein" evidence="2">
    <location>
        <begin position="21"/>
        <end position="330"/>
    </location>
</feature>
<protein>
    <recommendedName>
        <fullName evidence="5">Tricarboxylic transport membrane protein</fullName>
    </recommendedName>
</protein>
<dbReference type="CDD" id="cd07012">
    <property type="entry name" value="PBP2_Bug_TTT"/>
    <property type="match status" value="1"/>
</dbReference>
<proteinExistence type="inferred from homology"/>
<dbReference type="AlphaFoldDB" id="A0A0E2HAZ1"/>
<dbReference type="SUPFAM" id="SSF53850">
    <property type="entry name" value="Periplasmic binding protein-like II"/>
    <property type="match status" value="1"/>
</dbReference>
<reference evidence="3 4" key="1">
    <citation type="submission" date="2013-01" db="EMBL/GenBank/DDBJ databases">
        <title>The Genome Sequence of Clostridium clostridioforme 90A8.</title>
        <authorList>
            <consortium name="The Broad Institute Genome Sequencing Platform"/>
            <person name="Earl A."/>
            <person name="Ward D."/>
            <person name="Feldgarden M."/>
            <person name="Gevers D."/>
            <person name="Courvalin P."/>
            <person name="Lambert T."/>
            <person name="Walker B."/>
            <person name="Young S.K."/>
            <person name="Zeng Q."/>
            <person name="Gargeya S."/>
            <person name="Fitzgerald M."/>
            <person name="Haas B."/>
            <person name="Abouelleil A."/>
            <person name="Alvarado L."/>
            <person name="Arachchi H.M."/>
            <person name="Berlin A.M."/>
            <person name="Chapman S.B."/>
            <person name="Dewar J."/>
            <person name="Goldberg J."/>
            <person name="Griggs A."/>
            <person name="Gujja S."/>
            <person name="Hansen M."/>
            <person name="Howarth C."/>
            <person name="Imamovic A."/>
            <person name="Larimer J."/>
            <person name="McCowan C."/>
            <person name="Murphy C."/>
            <person name="Neiman D."/>
            <person name="Pearson M."/>
            <person name="Priest M."/>
            <person name="Roberts A."/>
            <person name="Saif S."/>
            <person name="Shea T."/>
            <person name="Sisk P."/>
            <person name="Sykes S."/>
            <person name="Wortman J."/>
            <person name="Nusbaum C."/>
            <person name="Birren B."/>
        </authorList>
    </citation>
    <scope>NUCLEOTIDE SEQUENCE [LARGE SCALE GENOMIC DNA]</scope>
    <source>
        <strain evidence="3 4">90A8</strain>
    </source>
</reference>
<dbReference type="EMBL" id="AGYR01000027">
    <property type="protein sequence ID" value="ENZ14001.1"/>
    <property type="molecule type" value="Genomic_DNA"/>
</dbReference>
<dbReference type="Proteomes" id="UP000013085">
    <property type="component" value="Unassembled WGS sequence"/>
</dbReference>
<accession>A0A0E2HAZ1</accession>
<dbReference type="Gene3D" id="3.40.190.10">
    <property type="entry name" value="Periplasmic binding protein-like II"/>
    <property type="match status" value="1"/>
</dbReference>
<organism evidence="3 4">
    <name type="scientific">[Clostridium] clostridioforme 90A8</name>
    <dbReference type="NCBI Taxonomy" id="999408"/>
    <lineage>
        <taxon>Bacteria</taxon>
        <taxon>Bacillati</taxon>
        <taxon>Bacillota</taxon>
        <taxon>Clostridia</taxon>
        <taxon>Lachnospirales</taxon>
        <taxon>Lachnospiraceae</taxon>
        <taxon>Enterocloster</taxon>
    </lineage>
</organism>
<dbReference type="PANTHER" id="PTHR42928:SF5">
    <property type="entry name" value="BLR1237 PROTEIN"/>
    <property type="match status" value="1"/>
</dbReference>